<dbReference type="AlphaFoldDB" id="A0A8X6KZ95"/>
<keyword evidence="2" id="KW-1185">Reference proteome</keyword>
<proteinExistence type="predicted"/>
<sequence>MSLRRLLQKIYEQVPNHILRDISVMNAPVESPCCKERINVMTERVGYCANCFCPGHLECLWNHVTCSFSLPSRRHRASAGRIGQTYMQLFGYIWPLRMRAPFPLHGGLQTGTPHAAGPRISGSFRTDPLLRPWRASQSFRTGFSVHSS</sequence>
<dbReference type="Proteomes" id="UP000887116">
    <property type="component" value="Unassembled WGS sequence"/>
</dbReference>
<accession>A0A8X6KZ95</accession>
<protein>
    <submittedName>
        <fullName evidence="1">Uncharacterized protein</fullName>
    </submittedName>
</protein>
<evidence type="ECO:0000313" key="1">
    <source>
        <dbReference type="EMBL" id="GFQ87783.1"/>
    </source>
</evidence>
<organism evidence="1 2">
    <name type="scientific">Trichonephila clavata</name>
    <name type="common">Joro spider</name>
    <name type="synonym">Nephila clavata</name>
    <dbReference type="NCBI Taxonomy" id="2740835"/>
    <lineage>
        <taxon>Eukaryota</taxon>
        <taxon>Metazoa</taxon>
        <taxon>Ecdysozoa</taxon>
        <taxon>Arthropoda</taxon>
        <taxon>Chelicerata</taxon>
        <taxon>Arachnida</taxon>
        <taxon>Araneae</taxon>
        <taxon>Araneomorphae</taxon>
        <taxon>Entelegynae</taxon>
        <taxon>Araneoidea</taxon>
        <taxon>Nephilidae</taxon>
        <taxon>Trichonephila</taxon>
    </lineage>
</organism>
<name>A0A8X6KZ95_TRICU</name>
<evidence type="ECO:0000313" key="2">
    <source>
        <dbReference type="Proteomes" id="UP000887116"/>
    </source>
</evidence>
<dbReference type="EMBL" id="BMAO01013303">
    <property type="protein sequence ID" value="GFQ87783.1"/>
    <property type="molecule type" value="Genomic_DNA"/>
</dbReference>
<reference evidence="1" key="1">
    <citation type="submission" date="2020-07" db="EMBL/GenBank/DDBJ databases">
        <title>Multicomponent nature underlies the extraordinary mechanical properties of spider dragline silk.</title>
        <authorList>
            <person name="Kono N."/>
            <person name="Nakamura H."/>
            <person name="Mori M."/>
            <person name="Yoshida Y."/>
            <person name="Ohtoshi R."/>
            <person name="Malay A.D."/>
            <person name="Moran D.A.P."/>
            <person name="Tomita M."/>
            <person name="Numata K."/>
            <person name="Arakawa K."/>
        </authorList>
    </citation>
    <scope>NUCLEOTIDE SEQUENCE</scope>
</reference>
<gene>
    <name evidence="1" type="ORF">TNCT_695741</name>
</gene>
<comment type="caution">
    <text evidence="1">The sequence shown here is derived from an EMBL/GenBank/DDBJ whole genome shotgun (WGS) entry which is preliminary data.</text>
</comment>